<proteinExistence type="predicted"/>
<evidence type="ECO:0000313" key="1">
    <source>
        <dbReference type="EMBL" id="KJU87140.1"/>
    </source>
</evidence>
<comment type="caution">
    <text evidence="1">The sequence shown here is derived from an EMBL/GenBank/DDBJ whole genome shotgun (WGS) entry which is preliminary data.</text>
</comment>
<sequence>MPKVRGQYTTQGFKHIVSVYELPHRFIFYDKPSLILVKPCHQVIHNPPPYKGIFLPDYVSKKVYPIGYRMYNTVSLVYNKRQSGFNKYPYLISYLLKPLPGRMEDQKIIAIPDIVPAFKGVLCKLVKFIQIHVGKELTRQITHRQTSVFRGMKEALMPWQMPQQIHITLYHTHLSVIQLPLFVIQLPLFVIPAKAGIHNGREKPVNCPMFKPRASSTKAVIHKGLSTQDLHSL</sequence>
<reference evidence="1 2" key="1">
    <citation type="submission" date="2015-02" db="EMBL/GenBank/DDBJ databases">
        <title>Single-cell genomics of uncultivated deep-branching MTB reveals a conserved set of magnetosome genes.</title>
        <authorList>
            <person name="Kolinko S."/>
            <person name="Richter M."/>
            <person name="Glockner F.O."/>
            <person name="Brachmann A."/>
            <person name="Schuler D."/>
        </authorList>
    </citation>
    <scope>NUCLEOTIDE SEQUENCE [LARGE SCALE GENOMIC DNA]</scope>
    <source>
        <strain evidence="1">TM-1</strain>
    </source>
</reference>
<accession>A0A0F3GZ29</accession>
<gene>
    <name evidence="1" type="ORF">MBAV_000666</name>
</gene>
<organism evidence="1 2">
    <name type="scientific">Candidatus Magnetobacterium bavaricum</name>
    <dbReference type="NCBI Taxonomy" id="29290"/>
    <lineage>
        <taxon>Bacteria</taxon>
        <taxon>Pseudomonadati</taxon>
        <taxon>Nitrospirota</taxon>
        <taxon>Thermodesulfovibrionia</taxon>
        <taxon>Thermodesulfovibrionales</taxon>
        <taxon>Candidatus Magnetobacteriaceae</taxon>
        <taxon>Candidatus Magnetobacterium</taxon>
    </lineage>
</organism>
<dbReference type="EMBL" id="LACI01000311">
    <property type="protein sequence ID" value="KJU87140.1"/>
    <property type="molecule type" value="Genomic_DNA"/>
</dbReference>
<dbReference type="Proteomes" id="UP000033423">
    <property type="component" value="Unassembled WGS sequence"/>
</dbReference>
<name>A0A0F3GZ29_9BACT</name>
<keyword evidence="2" id="KW-1185">Reference proteome</keyword>
<dbReference type="AlphaFoldDB" id="A0A0F3GZ29"/>
<protein>
    <submittedName>
        <fullName evidence="1">Uncharacterized protein</fullName>
    </submittedName>
</protein>
<evidence type="ECO:0000313" key="2">
    <source>
        <dbReference type="Proteomes" id="UP000033423"/>
    </source>
</evidence>